<comment type="caution">
    <text evidence="2">The sequence shown here is derived from an EMBL/GenBank/DDBJ whole genome shotgun (WGS) entry which is preliminary data.</text>
</comment>
<gene>
    <name evidence="2" type="primary">tdcF_4</name>
    <name evidence="2" type="ORF">SDC9_50530</name>
</gene>
<dbReference type="FunFam" id="3.30.1330.40:FF:000001">
    <property type="entry name" value="L-PSP family endoribonuclease"/>
    <property type="match status" value="1"/>
</dbReference>
<dbReference type="SUPFAM" id="SSF55298">
    <property type="entry name" value="YjgF-like"/>
    <property type="match status" value="1"/>
</dbReference>
<dbReference type="AlphaFoldDB" id="A0A644WK45"/>
<evidence type="ECO:0000313" key="2">
    <source>
        <dbReference type="EMBL" id="MPM04255.1"/>
    </source>
</evidence>
<comment type="similarity">
    <text evidence="1">Belongs to the RutC family.</text>
</comment>
<dbReference type="NCBIfam" id="TIGR00004">
    <property type="entry name" value="Rid family detoxifying hydrolase"/>
    <property type="match status" value="1"/>
</dbReference>
<proteinExistence type="inferred from homology"/>
<name>A0A644WK45_9ZZZZ</name>
<dbReference type="CDD" id="cd00448">
    <property type="entry name" value="YjgF_YER057c_UK114_family"/>
    <property type="match status" value="1"/>
</dbReference>
<keyword evidence="2" id="KW-0378">Hydrolase</keyword>
<dbReference type="EC" id="3.5.4.-" evidence="2"/>
<dbReference type="EMBL" id="VSSQ01001022">
    <property type="protein sequence ID" value="MPM04255.1"/>
    <property type="molecule type" value="Genomic_DNA"/>
</dbReference>
<dbReference type="GO" id="GO:0019239">
    <property type="term" value="F:deaminase activity"/>
    <property type="evidence" value="ECO:0007669"/>
    <property type="project" value="TreeGrafter"/>
</dbReference>
<dbReference type="Gene3D" id="3.30.1330.40">
    <property type="entry name" value="RutC-like"/>
    <property type="match status" value="1"/>
</dbReference>
<evidence type="ECO:0000256" key="1">
    <source>
        <dbReference type="ARBA" id="ARBA00010552"/>
    </source>
</evidence>
<dbReference type="PANTHER" id="PTHR11803">
    <property type="entry name" value="2-IMINOBUTANOATE/2-IMINOPROPANOATE DEAMINASE RIDA"/>
    <property type="match status" value="1"/>
</dbReference>
<dbReference type="InterPro" id="IPR035959">
    <property type="entry name" value="RutC-like_sf"/>
</dbReference>
<dbReference type="Pfam" id="PF01042">
    <property type="entry name" value="Ribonuc_L-PSP"/>
    <property type="match status" value="1"/>
</dbReference>
<protein>
    <submittedName>
        <fullName evidence="2">Putative reactive intermediate deaminase TdcF</fullName>
        <ecNumber evidence="2">3.5.4.-</ecNumber>
    </submittedName>
</protein>
<accession>A0A644WK45</accession>
<dbReference type="InterPro" id="IPR006175">
    <property type="entry name" value="YjgF/YER057c/UK114"/>
</dbReference>
<reference evidence="2" key="1">
    <citation type="submission" date="2019-08" db="EMBL/GenBank/DDBJ databases">
        <authorList>
            <person name="Kucharzyk K."/>
            <person name="Murdoch R.W."/>
            <person name="Higgins S."/>
            <person name="Loffler F."/>
        </authorList>
    </citation>
    <scope>NUCLEOTIDE SEQUENCE</scope>
</reference>
<dbReference type="PANTHER" id="PTHR11803:SF39">
    <property type="entry name" value="2-IMINOBUTANOATE_2-IMINOPROPANOATE DEAMINASE"/>
    <property type="match status" value="1"/>
</dbReference>
<dbReference type="GO" id="GO:0005829">
    <property type="term" value="C:cytosol"/>
    <property type="evidence" value="ECO:0007669"/>
    <property type="project" value="TreeGrafter"/>
</dbReference>
<dbReference type="InterPro" id="IPR006056">
    <property type="entry name" value="RidA"/>
</dbReference>
<organism evidence="2">
    <name type="scientific">bioreactor metagenome</name>
    <dbReference type="NCBI Taxonomy" id="1076179"/>
    <lineage>
        <taxon>unclassified sequences</taxon>
        <taxon>metagenomes</taxon>
        <taxon>ecological metagenomes</taxon>
    </lineage>
</organism>
<sequence length="124" mass="13677">MKKVVRTDKAPNPVGPYSQGLICGKRVYVSGQGPFNAETGTKPEGVAEQTRQTLKNVQAILEAAGASMDHVVKVTAHLQEVTKDFRVFNEVYREFFNEPFPVRTTVGSDLLDILVEIDVIAELD</sequence>